<dbReference type="Proteomes" id="UP000215914">
    <property type="component" value="Chromosome 17"/>
</dbReference>
<keyword evidence="2" id="KW-1185">Reference proteome</keyword>
<organism evidence="1 2">
    <name type="scientific">Helianthus annuus</name>
    <name type="common">Common sunflower</name>
    <dbReference type="NCBI Taxonomy" id="4232"/>
    <lineage>
        <taxon>Eukaryota</taxon>
        <taxon>Viridiplantae</taxon>
        <taxon>Streptophyta</taxon>
        <taxon>Embryophyta</taxon>
        <taxon>Tracheophyta</taxon>
        <taxon>Spermatophyta</taxon>
        <taxon>Magnoliopsida</taxon>
        <taxon>eudicotyledons</taxon>
        <taxon>Gunneridae</taxon>
        <taxon>Pentapetalae</taxon>
        <taxon>asterids</taxon>
        <taxon>campanulids</taxon>
        <taxon>Asterales</taxon>
        <taxon>Asteraceae</taxon>
        <taxon>Asteroideae</taxon>
        <taxon>Heliantheae alliance</taxon>
        <taxon>Heliantheae</taxon>
        <taxon>Helianthus</taxon>
    </lineage>
</organism>
<dbReference type="InParanoid" id="A0A251RN70"/>
<evidence type="ECO:0000313" key="1">
    <source>
        <dbReference type="EMBL" id="OTF85690.1"/>
    </source>
</evidence>
<sequence length="79" mass="9001">MTVIIEVKGYLLQSDTNIKDENRTKPIKGNHIIGLYHGQSLPVFAKYIISHNNLVSHFLHTHKRPQLSPILFSVIKLAI</sequence>
<protein>
    <submittedName>
        <fullName evidence="1">Uncharacterized protein</fullName>
    </submittedName>
</protein>
<dbReference type="AlphaFoldDB" id="A0A251RN70"/>
<accession>A0A251RN70</accession>
<name>A0A251RN70_HELAN</name>
<proteinExistence type="predicted"/>
<reference evidence="2" key="1">
    <citation type="journal article" date="2017" name="Nature">
        <title>The sunflower genome provides insights into oil metabolism, flowering and Asterid evolution.</title>
        <authorList>
            <person name="Badouin H."/>
            <person name="Gouzy J."/>
            <person name="Grassa C.J."/>
            <person name="Murat F."/>
            <person name="Staton S.E."/>
            <person name="Cottret L."/>
            <person name="Lelandais-Briere C."/>
            <person name="Owens G.L."/>
            <person name="Carrere S."/>
            <person name="Mayjonade B."/>
            <person name="Legrand L."/>
            <person name="Gill N."/>
            <person name="Kane N.C."/>
            <person name="Bowers J.E."/>
            <person name="Hubner S."/>
            <person name="Bellec A."/>
            <person name="Berard A."/>
            <person name="Berges H."/>
            <person name="Blanchet N."/>
            <person name="Boniface M.C."/>
            <person name="Brunel D."/>
            <person name="Catrice O."/>
            <person name="Chaidir N."/>
            <person name="Claudel C."/>
            <person name="Donnadieu C."/>
            <person name="Faraut T."/>
            <person name="Fievet G."/>
            <person name="Helmstetter N."/>
            <person name="King M."/>
            <person name="Knapp S.J."/>
            <person name="Lai Z."/>
            <person name="Le Paslier M.C."/>
            <person name="Lippi Y."/>
            <person name="Lorenzon L."/>
            <person name="Mandel J.R."/>
            <person name="Marage G."/>
            <person name="Marchand G."/>
            <person name="Marquand E."/>
            <person name="Bret-Mestries E."/>
            <person name="Morien E."/>
            <person name="Nambeesan S."/>
            <person name="Nguyen T."/>
            <person name="Pegot-Espagnet P."/>
            <person name="Pouilly N."/>
            <person name="Raftis F."/>
            <person name="Sallet E."/>
            <person name="Schiex T."/>
            <person name="Thomas J."/>
            <person name="Vandecasteele C."/>
            <person name="Vares D."/>
            <person name="Vear F."/>
            <person name="Vautrin S."/>
            <person name="Crespi M."/>
            <person name="Mangin B."/>
            <person name="Burke J.M."/>
            <person name="Salse J."/>
            <person name="Munos S."/>
            <person name="Vincourt P."/>
            <person name="Rieseberg L.H."/>
            <person name="Langlade N.B."/>
        </authorList>
    </citation>
    <scope>NUCLEOTIDE SEQUENCE [LARGE SCALE GENOMIC DNA]</scope>
    <source>
        <strain evidence="2">cv. SF193</strain>
    </source>
</reference>
<dbReference type="EMBL" id="CM007906">
    <property type="protein sequence ID" value="OTF85690.1"/>
    <property type="molecule type" value="Genomic_DNA"/>
</dbReference>
<gene>
    <name evidence="1" type="ORF">HannXRQ_Chr17g0542661</name>
</gene>
<evidence type="ECO:0000313" key="2">
    <source>
        <dbReference type="Proteomes" id="UP000215914"/>
    </source>
</evidence>